<keyword evidence="9" id="KW-0963">Cytoplasm</keyword>
<protein>
    <recommendedName>
        <fullName evidence="9">Ribokinase</fullName>
        <shortName evidence="9">RK</shortName>
        <ecNumber evidence="9">2.7.1.15</ecNumber>
    </recommendedName>
</protein>
<dbReference type="Gene3D" id="3.40.1190.20">
    <property type="match status" value="1"/>
</dbReference>
<dbReference type="AlphaFoldDB" id="A0A9D1Z977"/>
<evidence type="ECO:0000256" key="8">
    <source>
        <dbReference type="ARBA" id="ARBA00023277"/>
    </source>
</evidence>
<comment type="subunit">
    <text evidence="9">Homodimer.</text>
</comment>
<evidence type="ECO:0000313" key="12">
    <source>
        <dbReference type="Proteomes" id="UP000824133"/>
    </source>
</evidence>
<dbReference type="InterPro" id="IPR002139">
    <property type="entry name" value="Ribo/fructo_kinase"/>
</dbReference>
<feature type="binding site" evidence="9">
    <location>
        <position position="248"/>
    </location>
    <ligand>
        <name>substrate</name>
    </ligand>
</feature>
<keyword evidence="2 9" id="KW-0479">Metal-binding</keyword>
<evidence type="ECO:0000256" key="9">
    <source>
        <dbReference type="HAMAP-Rule" id="MF_01987"/>
    </source>
</evidence>
<dbReference type="GO" id="GO:0005524">
    <property type="term" value="F:ATP binding"/>
    <property type="evidence" value="ECO:0007669"/>
    <property type="project" value="UniProtKB-UniRule"/>
</dbReference>
<dbReference type="CDD" id="cd01174">
    <property type="entry name" value="ribokinase"/>
    <property type="match status" value="1"/>
</dbReference>
<evidence type="ECO:0000256" key="4">
    <source>
        <dbReference type="ARBA" id="ARBA00022777"/>
    </source>
</evidence>
<dbReference type="PRINTS" id="PR00990">
    <property type="entry name" value="RIBOKINASE"/>
</dbReference>
<evidence type="ECO:0000259" key="10">
    <source>
        <dbReference type="Pfam" id="PF00294"/>
    </source>
</evidence>
<keyword evidence="8 9" id="KW-0119">Carbohydrate metabolism</keyword>
<gene>
    <name evidence="9" type="primary">rbsK</name>
    <name evidence="11" type="ORF">IAA42_00015</name>
</gene>
<comment type="similarity">
    <text evidence="9">Belongs to the carbohydrate kinase PfkB family. Ribokinase subfamily.</text>
</comment>
<dbReference type="GO" id="GO:0019303">
    <property type="term" value="P:D-ribose catabolic process"/>
    <property type="evidence" value="ECO:0007669"/>
    <property type="project" value="UniProtKB-UniRule"/>
</dbReference>
<feature type="binding site" evidence="9">
    <location>
        <begin position="38"/>
        <end position="42"/>
    </location>
    <ligand>
        <name>substrate</name>
    </ligand>
</feature>
<dbReference type="GO" id="GO:0004747">
    <property type="term" value="F:ribokinase activity"/>
    <property type="evidence" value="ECO:0007669"/>
    <property type="project" value="UniProtKB-UniRule"/>
</dbReference>
<dbReference type="SUPFAM" id="SSF53613">
    <property type="entry name" value="Ribokinase-like"/>
    <property type="match status" value="1"/>
</dbReference>
<reference evidence="11" key="1">
    <citation type="journal article" date="2021" name="PeerJ">
        <title>Extensive microbial diversity within the chicken gut microbiome revealed by metagenomics and culture.</title>
        <authorList>
            <person name="Gilroy R."/>
            <person name="Ravi A."/>
            <person name="Getino M."/>
            <person name="Pursley I."/>
            <person name="Horton D.L."/>
            <person name="Alikhan N.F."/>
            <person name="Baker D."/>
            <person name="Gharbi K."/>
            <person name="Hall N."/>
            <person name="Watson M."/>
            <person name="Adriaenssens E.M."/>
            <person name="Foster-Nyarko E."/>
            <person name="Jarju S."/>
            <person name="Secka A."/>
            <person name="Antonio M."/>
            <person name="Oren A."/>
            <person name="Chaudhuri R.R."/>
            <person name="La Ragione R."/>
            <person name="Hildebrand F."/>
            <person name="Pallen M.J."/>
        </authorList>
    </citation>
    <scope>NUCLEOTIDE SEQUENCE</scope>
    <source>
        <strain evidence="11">ChiHjej10B9-743</strain>
    </source>
</reference>
<reference evidence="11" key="2">
    <citation type="submission" date="2021-04" db="EMBL/GenBank/DDBJ databases">
        <authorList>
            <person name="Gilroy R."/>
        </authorList>
    </citation>
    <scope>NUCLEOTIDE SEQUENCE</scope>
    <source>
        <strain evidence="11">ChiHjej10B9-743</strain>
    </source>
</reference>
<comment type="subcellular location">
    <subcellularLocation>
        <location evidence="9">Cytoplasm</location>
    </subcellularLocation>
</comment>
<feature type="binding site" evidence="9">
    <location>
        <begin position="10"/>
        <end position="12"/>
    </location>
    <ligand>
        <name>substrate</name>
    </ligand>
</feature>
<dbReference type="Pfam" id="PF00294">
    <property type="entry name" value="PfkB"/>
    <property type="match status" value="1"/>
</dbReference>
<dbReference type="PANTHER" id="PTHR10584:SF166">
    <property type="entry name" value="RIBOKINASE"/>
    <property type="match status" value="1"/>
</dbReference>
<comment type="pathway">
    <text evidence="9">Carbohydrate metabolism; D-ribose degradation; D-ribose 5-phosphate from beta-D-ribopyranose: step 2/2.</text>
</comment>
<evidence type="ECO:0000256" key="1">
    <source>
        <dbReference type="ARBA" id="ARBA00022679"/>
    </source>
</evidence>
<dbReference type="GO" id="GO:0005737">
    <property type="term" value="C:cytoplasm"/>
    <property type="evidence" value="ECO:0007669"/>
    <property type="project" value="UniProtKB-SubCell"/>
</dbReference>
<evidence type="ECO:0000313" key="11">
    <source>
        <dbReference type="EMBL" id="HIY78817.1"/>
    </source>
</evidence>
<keyword evidence="5 9" id="KW-0067">ATP-binding</keyword>
<evidence type="ECO:0000256" key="7">
    <source>
        <dbReference type="ARBA" id="ARBA00022958"/>
    </source>
</evidence>
<keyword evidence="1 9" id="KW-0808">Transferase</keyword>
<evidence type="ECO:0000256" key="3">
    <source>
        <dbReference type="ARBA" id="ARBA00022741"/>
    </source>
</evidence>
<feature type="binding site" evidence="9">
    <location>
        <position position="278"/>
    </location>
    <ligand>
        <name>K(+)</name>
        <dbReference type="ChEBI" id="CHEBI:29103"/>
    </ligand>
</feature>
<feature type="binding site" evidence="9">
    <location>
        <position position="281"/>
    </location>
    <ligand>
        <name>K(+)</name>
        <dbReference type="ChEBI" id="CHEBI:29103"/>
    </ligand>
</feature>
<dbReference type="Proteomes" id="UP000824133">
    <property type="component" value="Unassembled WGS sequence"/>
</dbReference>
<feature type="binding site" evidence="9">
    <location>
        <begin position="247"/>
        <end position="248"/>
    </location>
    <ligand>
        <name>ATP</name>
        <dbReference type="ChEBI" id="CHEBI:30616"/>
    </ligand>
</feature>
<evidence type="ECO:0000256" key="5">
    <source>
        <dbReference type="ARBA" id="ARBA00022840"/>
    </source>
</evidence>
<comment type="activity regulation">
    <text evidence="9">Activated by a monovalent cation that binds near, but not in, the active site. The most likely occupant of the site in vivo is potassium. Ion binding induces a conformational change that may alter substrate affinity.</text>
</comment>
<comment type="cofactor">
    <cofactor evidence="9">
        <name>Mg(2+)</name>
        <dbReference type="ChEBI" id="CHEBI:18420"/>
    </cofactor>
    <text evidence="9">Requires a divalent cation, most likely magnesium in vivo, as an electrophilic catalyst to aid phosphoryl group transfer. It is the chelate of the metal and the nucleotide that is the actual substrate.</text>
</comment>
<feature type="binding site" evidence="9">
    <location>
        <position position="287"/>
    </location>
    <ligand>
        <name>K(+)</name>
        <dbReference type="ChEBI" id="CHEBI:29103"/>
    </ligand>
</feature>
<keyword evidence="3 9" id="KW-0547">Nucleotide-binding</keyword>
<feature type="binding site" evidence="9">
    <location>
        <position position="137"/>
    </location>
    <ligand>
        <name>substrate</name>
    </ligand>
</feature>
<feature type="domain" description="Carbohydrate kinase PfkB" evidence="10">
    <location>
        <begin position="3"/>
        <end position="289"/>
    </location>
</feature>
<dbReference type="InterPro" id="IPR011877">
    <property type="entry name" value="Ribokinase"/>
</dbReference>
<feature type="binding site" evidence="9">
    <location>
        <position position="283"/>
    </location>
    <ligand>
        <name>K(+)</name>
        <dbReference type="ChEBI" id="CHEBI:29103"/>
    </ligand>
</feature>
<dbReference type="EMBL" id="DXCP01000001">
    <property type="protein sequence ID" value="HIY78817.1"/>
    <property type="molecule type" value="Genomic_DNA"/>
</dbReference>
<name>A0A9D1Z977_9ACTN</name>
<evidence type="ECO:0000256" key="2">
    <source>
        <dbReference type="ARBA" id="ARBA00022723"/>
    </source>
</evidence>
<organism evidence="11 12">
    <name type="scientific">Candidatus Olsenella excrementavium</name>
    <dbReference type="NCBI Taxonomy" id="2838709"/>
    <lineage>
        <taxon>Bacteria</taxon>
        <taxon>Bacillati</taxon>
        <taxon>Actinomycetota</taxon>
        <taxon>Coriobacteriia</taxon>
        <taxon>Coriobacteriales</taxon>
        <taxon>Atopobiaceae</taxon>
        <taxon>Olsenella</taxon>
    </lineage>
</organism>
<keyword evidence="6 9" id="KW-0460">Magnesium</keyword>
<keyword evidence="7 9" id="KW-0630">Potassium</keyword>
<dbReference type="PANTHER" id="PTHR10584">
    <property type="entry name" value="SUGAR KINASE"/>
    <property type="match status" value="1"/>
</dbReference>
<sequence>MRIVNIGSLNIDYVYDVRNFVQKGQTISSEGRSTFAGGKGLNQSIALGRAGVEVCHAGMVGPEGAPLRDLLSASGVNVDWVRQTDECATGHAIIQRDREGDNCIILYGGANQRVDETFVDEVLASFSAGDWVLLQNETGSLAYTIRSAKDRGMWVALNPSPVNGALLDCPLELVDCFILNEGEAAQLTGLDASASSPAELLAAMGERFPRADTVLTIGSEGSMCLSSGETFRQPARKVEAVDTTAAGDTFTGYYLAERSRGTSVPDALRIASTASALAVSRKGAAPSIPVRAEVEELLVSDGQAPAN</sequence>
<dbReference type="GO" id="GO:0046872">
    <property type="term" value="F:metal ion binding"/>
    <property type="evidence" value="ECO:0007669"/>
    <property type="project" value="UniProtKB-KW"/>
</dbReference>
<comment type="function">
    <text evidence="9">Catalyzes the phosphorylation of ribose at O-5 in a reaction requiring ATP and magnesium. The resulting D-ribose-5-phosphate can then be used either for sythesis of nucleotides, histidine, and tryptophan, or as a component of the pentose phosphate pathway.</text>
</comment>
<proteinExistence type="inferred from homology"/>
<feature type="active site" description="Proton acceptor" evidence="9">
    <location>
        <position position="248"/>
    </location>
</feature>
<dbReference type="InterPro" id="IPR029056">
    <property type="entry name" value="Ribokinase-like"/>
</dbReference>
<feature type="binding site" evidence="9">
    <location>
        <position position="244"/>
    </location>
    <ligand>
        <name>K(+)</name>
        <dbReference type="ChEBI" id="CHEBI:29103"/>
    </ligand>
</feature>
<comment type="caution">
    <text evidence="9">Lacks conserved residue(s) required for the propagation of feature annotation.</text>
</comment>
<comment type="caution">
    <text evidence="11">The sequence shown here is derived from an EMBL/GenBank/DDBJ whole genome shotgun (WGS) entry which is preliminary data.</text>
</comment>
<dbReference type="HAMAP" id="MF_01987">
    <property type="entry name" value="Ribokinase"/>
    <property type="match status" value="1"/>
</dbReference>
<accession>A0A9D1Z977</accession>
<keyword evidence="4 9" id="KW-0418">Kinase</keyword>
<feature type="binding site" evidence="9">
    <location>
        <position position="180"/>
    </location>
    <ligand>
        <name>ATP</name>
        <dbReference type="ChEBI" id="CHEBI:30616"/>
    </ligand>
</feature>
<dbReference type="EC" id="2.7.1.15" evidence="9"/>
<feature type="binding site" evidence="9">
    <location>
        <begin position="216"/>
        <end position="221"/>
    </location>
    <ligand>
        <name>ATP</name>
        <dbReference type="ChEBI" id="CHEBI:30616"/>
    </ligand>
</feature>
<evidence type="ECO:0000256" key="6">
    <source>
        <dbReference type="ARBA" id="ARBA00022842"/>
    </source>
</evidence>
<dbReference type="InterPro" id="IPR011611">
    <property type="entry name" value="PfkB_dom"/>
</dbReference>
<comment type="catalytic activity">
    <reaction evidence="9">
        <text>D-ribose + ATP = D-ribose 5-phosphate + ADP + H(+)</text>
        <dbReference type="Rhea" id="RHEA:13697"/>
        <dbReference type="ChEBI" id="CHEBI:15378"/>
        <dbReference type="ChEBI" id="CHEBI:30616"/>
        <dbReference type="ChEBI" id="CHEBI:47013"/>
        <dbReference type="ChEBI" id="CHEBI:78346"/>
        <dbReference type="ChEBI" id="CHEBI:456216"/>
        <dbReference type="EC" id="2.7.1.15"/>
    </reaction>
</comment>
<feature type="binding site" evidence="9">
    <location>
        <position position="242"/>
    </location>
    <ligand>
        <name>K(+)</name>
        <dbReference type="ChEBI" id="CHEBI:29103"/>
    </ligand>
</feature>